<evidence type="ECO:0000313" key="2">
    <source>
        <dbReference type="EMBL" id="MDQ8750863.1"/>
    </source>
</evidence>
<dbReference type="RefSeq" id="WP_078795767.1">
    <property type="nucleotide sequence ID" value="NZ_CP040516.1"/>
</dbReference>
<dbReference type="EC" id="2.4.-.-" evidence="2"/>
<dbReference type="PANTHER" id="PTHR22916:SF3">
    <property type="entry name" value="UDP-GLCNAC:BETAGAL BETA-1,3-N-ACETYLGLUCOSAMINYLTRANSFERASE-LIKE PROTEIN 1"/>
    <property type="match status" value="1"/>
</dbReference>
<name>A0ABD5BAT5_ELIMR</name>
<dbReference type="Proteomes" id="UP001239265">
    <property type="component" value="Unassembled WGS sequence"/>
</dbReference>
<keyword evidence="2" id="KW-0808">Transferase</keyword>
<dbReference type="PANTHER" id="PTHR22916">
    <property type="entry name" value="GLYCOSYLTRANSFERASE"/>
    <property type="match status" value="1"/>
</dbReference>
<dbReference type="InterPro" id="IPR001173">
    <property type="entry name" value="Glyco_trans_2-like"/>
</dbReference>
<dbReference type="Gene3D" id="3.90.550.10">
    <property type="entry name" value="Spore Coat Polysaccharide Biosynthesis Protein SpsA, Chain A"/>
    <property type="match status" value="1"/>
</dbReference>
<dbReference type="InterPro" id="IPR029044">
    <property type="entry name" value="Nucleotide-diphossugar_trans"/>
</dbReference>
<comment type="caution">
    <text evidence="2">The sequence shown here is derived from an EMBL/GenBank/DDBJ whole genome shotgun (WGS) entry which is preliminary data.</text>
</comment>
<keyword evidence="2" id="KW-0328">Glycosyltransferase</keyword>
<organism evidence="2 3">
    <name type="scientific">Elizabethkingia miricola</name>
    <name type="common">Chryseobacterium miricola</name>
    <dbReference type="NCBI Taxonomy" id="172045"/>
    <lineage>
        <taxon>Bacteria</taxon>
        <taxon>Pseudomonadati</taxon>
        <taxon>Bacteroidota</taxon>
        <taxon>Flavobacteriia</taxon>
        <taxon>Flavobacteriales</taxon>
        <taxon>Weeksellaceae</taxon>
        <taxon>Elizabethkingia</taxon>
    </lineage>
</organism>
<dbReference type="SUPFAM" id="SSF53448">
    <property type="entry name" value="Nucleotide-diphospho-sugar transferases"/>
    <property type="match status" value="1"/>
</dbReference>
<evidence type="ECO:0000313" key="3">
    <source>
        <dbReference type="Proteomes" id="UP001239265"/>
    </source>
</evidence>
<accession>A0ABD5BAT5</accession>
<evidence type="ECO:0000259" key="1">
    <source>
        <dbReference type="Pfam" id="PF00535"/>
    </source>
</evidence>
<dbReference type="Pfam" id="PF00535">
    <property type="entry name" value="Glycos_transf_2"/>
    <property type="match status" value="1"/>
</dbReference>
<dbReference type="GO" id="GO:0016758">
    <property type="term" value="F:hexosyltransferase activity"/>
    <property type="evidence" value="ECO:0007669"/>
    <property type="project" value="UniProtKB-ARBA"/>
</dbReference>
<proteinExistence type="predicted"/>
<protein>
    <submittedName>
        <fullName evidence="2">Glycosyltransferase</fullName>
        <ecNumber evidence="2">2.4.-.-</ecNumber>
    </submittedName>
</protein>
<gene>
    <name evidence="2" type="ORF">QT385_19545</name>
</gene>
<sequence>MNNNPLISIIVASFNHEKYLEENLNSIKAQTYANIELIIADDASSDNSVTVINRWLAENNYTAKLNFHSQNTGVSTVLNECISLAEGKYIKIIAADDFLHDEAIEKSIAKLEESGDHYGMVYTDTYSINENSDIVEDIADYNSLYFQDSETFYNWLVISNRIAALTVVIRKSVLVKTGAYDERFIVEDYYRWLKVSQLYKIAYIPEKLSYYRLHSSNISKLKAERIKQEDIILKIMFDKNGVAKDIIRYYIIMELIKNNKLNEEVLEEYKKYPFKNKILESRYISYLPALGLKVLNKLLKFSD</sequence>
<feature type="domain" description="Glycosyltransferase 2-like" evidence="1">
    <location>
        <begin position="8"/>
        <end position="171"/>
    </location>
</feature>
<dbReference type="AlphaFoldDB" id="A0ABD5BAT5"/>
<reference evidence="2 3" key="1">
    <citation type="submission" date="2023-06" db="EMBL/GenBank/DDBJ databases">
        <title>Nosocomial Elizabethkingia miricola genome.</title>
        <authorList>
            <person name="Morgado S."/>
            <person name="Fonseca E."/>
            <person name="Freitas F."/>
            <person name="Vicente A.C."/>
        </authorList>
    </citation>
    <scope>NUCLEOTIDE SEQUENCE [LARGE SCALE GENOMIC DNA]</scope>
    <source>
        <strain evidence="2 3">EM15</strain>
    </source>
</reference>
<dbReference type="EMBL" id="JAUCQJ010000006">
    <property type="protein sequence ID" value="MDQ8750863.1"/>
    <property type="molecule type" value="Genomic_DNA"/>
</dbReference>